<evidence type="ECO:0000256" key="1">
    <source>
        <dbReference type="ARBA" id="ARBA00006817"/>
    </source>
</evidence>
<dbReference type="Proteomes" id="UP000198755">
    <property type="component" value="Unassembled WGS sequence"/>
</dbReference>
<dbReference type="SUPFAM" id="SSF55961">
    <property type="entry name" value="Bet v1-like"/>
    <property type="match status" value="1"/>
</dbReference>
<gene>
    <name evidence="3" type="ORF">SAMN05444581_1114</name>
</gene>
<sequence>MISQDELADRVLEITRIFDAPRALVFDMWTDPAHLRHWMGPRDHPAAELGGEFRPGGRWRTCLRPANGGADLWQGGVYREIVRPERLVFTFAWDQDDGWPGLETEVTVLFEDYEGDKTKMTFRQAVFNTTANRDGHRFGWSSSFDRLDDYLRTL</sequence>
<reference evidence="3 4" key="1">
    <citation type="submission" date="2016-10" db="EMBL/GenBank/DDBJ databases">
        <authorList>
            <person name="de Groot N.N."/>
        </authorList>
    </citation>
    <scope>NUCLEOTIDE SEQUENCE [LARGE SCALE GENOMIC DNA]</scope>
    <source>
        <strain evidence="3 4">NE2</strain>
    </source>
</reference>
<dbReference type="InterPro" id="IPR013538">
    <property type="entry name" value="ASHA1/2-like_C"/>
</dbReference>
<accession>A0A1I4AN78</accession>
<dbReference type="RefSeq" id="WP_244532295.1">
    <property type="nucleotide sequence ID" value="NZ_FOSN01000011.1"/>
</dbReference>
<keyword evidence="4" id="KW-1185">Reference proteome</keyword>
<dbReference type="Pfam" id="PF08327">
    <property type="entry name" value="AHSA1"/>
    <property type="match status" value="1"/>
</dbReference>
<comment type="similarity">
    <text evidence="1">Belongs to the AHA1 family.</text>
</comment>
<evidence type="ECO:0000313" key="4">
    <source>
        <dbReference type="Proteomes" id="UP000198755"/>
    </source>
</evidence>
<dbReference type="CDD" id="cd07814">
    <property type="entry name" value="SRPBCC_CalC_Aha1-like"/>
    <property type="match status" value="1"/>
</dbReference>
<dbReference type="InterPro" id="IPR023393">
    <property type="entry name" value="START-like_dom_sf"/>
</dbReference>
<protein>
    <submittedName>
        <fullName evidence="3">Uncharacterized conserved protein YndB, AHSA1/START domain</fullName>
    </submittedName>
</protein>
<dbReference type="AlphaFoldDB" id="A0A1I4AN78"/>
<evidence type="ECO:0000259" key="2">
    <source>
        <dbReference type="Pfam" id="PF08327"/>
    </source>
</evidence>
<organism evidence="3 4">
    <name type="scientific">Methylocapsa palsarum</name>
    <dbReference type="NCBI Taxonomy" id="1612308"/>
    <lineage>
        <taxon>Bacteria</taxon>
        <taxon>Pseudomonadati</taxon>
        <taxon>Pseudomonadota</taxon>
        <taxon>Alphaproteobacteria</taxon>
        <taxon>Hyphomicrobiales</taxon>
        <taxon>Beijerinckiaceae</taxon>
        <taxon>Methylocapsa</taxon>
    </lineage>
</organism>
<dbReference type="Gene3D" id="3.30.530.20">
    <property type="match status" value="1"/>
</dbReference>
<proteinExistence type="inferred from homology"/>
<dbReference type="STRING" id="1612308.SAMN05444581_1114"/>
<evidence type="ECO:0000313" key="3">
    <source>
        <dbReference type="EMBL" id="SFK57834.1"/>
    </source>
</evidence>
<name>A0A1I4AN78_9HYPH</name>
<feature type="domain" description="Activator of Hsp90 ATPase homologue 1/2-like C-terminal" evidence="2">
    <location>
        <begin position="19"/>
        <end position="151"/>
    </location>
</feature>
<dbReference type="EMBL" id="FOSN01000011">
    <property type="protein sequence ID" value="SFK57834.1"/>
    <property type="molecule type" value="Genomic_DNA"/>
</dbReference>